<accession>I2FXX2</accession>
<protein>
    <submittedName>
        <fullName evidence="1">Uncharacterized protein</fullName>
    </submittedName>
</protein>
<dbReference type="AlphaFoldDB" id="I2FXX2"/>
<dbReference type="Proteomes" id="UP000006174">
    <property type="component" value="Unassembled WGS sequence"/>
</dbReference>
<name>I2FXX2_USTHO</name>
<dbReference type="HOGENOM" id="CLU_550041_0_0_1"/>
<sequence length="496" mass="55384">MCALRVCMSGENLKILDSHLYLELSSSTKMLQLIKSLMLSAMPPLTRAGQTGRDDEQAAVATGNSQEEGWLTQVVRILQLANPALTAEEVIVQAMGLVSISGQTPCGEMEKIPKDVSSSITHIKKLSNSNWHTWEPMFIDCLQRVHNAKEILYGIIAPGSKEYDEDLDKALVGLIHACCDNSPDSCINTYTIRGADEEVQLGSTLYAKLKKALTLNNAVKRAGLQDCIHTVHLHNQDIVRLGKELDSIWNNAACLRKCFNEDLKKSTLYRCTAQDWFYANTVDALKTAKPDCEYDKAYHALAKKQQDDLSKQLQQIPDANNRRCLQSRSHGWVTCVSQWDGWGVTTNIVGFMTVTSALQIVALLQRECIEDTVQSGPNKAEGWVGLSRLDLIVRKESFDVMTEVATSVCTYCPDIFVTKWAFYEGVESKLPQLRNEEVIGQAALQRRLSGCRGMMTYAEVHVSAEQSHLECYPQATGFFRSRPRPSSLGRQTQRLL</sequence>
<keyword evidence="2" id="KW-1185">Reference proteome</keyword>
<comment type="caution">
    <text evidence="1">The sequence shown here is derived from an EMBL/GenBank/DDBJ whole genome shotgun (WGS) entry which is preliminary data.</text>
</comment>
<organism evidence="1 2">
    <name type="scientific">Ustilago hordei</name>
    <name type="common">Barley covered smut fungus</name>
    <dbReference type="NCBI Taxonomy" id="120017"/>
    <lineage>
        <taxon>Eukaryota</taxon>
        <taxon>Fungi</taxon>
        <taxon>Dikarya</taxon>
        <taxon>Basidiomycota</taxon>
        <taxon>Ustilaginomycotina</taxon>
        <taxon>Ustilaginomycetes</taxon>
        <taxon>Ustilaginales</taxon>
        <taxon>Ustilaginaceae</taxon>
        <taxon>Ustilago</taxon>
    </lineage>
</organism>
<reference evidence="1 2" key="1">
    <citation type="journal article" date="2012" name="Plant Cell">
        <title>Genome comparison of barley and maize smut fungi reveals targeted loss of RNA silencing components and species-specific presence of transposable elements.</title>
        <authorList>
            <person name="Laurie J.D."/>
            <person name="Ali S."/>
            <person name="Linning R."/>
            <person name="Mannhaupt G."/>
            <person name="Wong P."/>
            <person name="Gueldener U."/>
            <person name="Muensterkoetter M."/>
            <person name="Moore R."/>
            <person name="Kahmann R."/>
            <person name="Bakkeren G."/>
            <person name="Schirawski J."/>
        </authorList>
    </citation>
    <scope>NUCLEOTIDE SEQUENCE [LARGE SCALE GENOMIC DNA]</scope>
    <source>
        <strain evidence="2">Uh4875-4</strain>
    </source>
</reference>
<gene>
    <name evidence="1" type="ORF">UHOR_15109</name>
</gene>
<dbReference type="EMBL" id="CAGI01000167">
    <property type="protein sequence ID" value="CCF51765.1"/>
    <property type="molecule type" value="Genomic_DNA"/>
</dbReference>
<evidence type="ECO:0000313" key="2">
    <source>
        <dbReference type="Proteomes" id="UP000006174"/>
    </source>
</evidence>
<evidence type="ECO:0000313" key="1">
    <source>
        <dbReference type="EMBL" id="CCF51765.1"/>
    </source>
</evidence>
<proteinExistence type="predicted"/>